<feature type="region of interest" description="Disordered" evidence="1">
    <location>
        <begin position="127"/>
        <end position="152"/>
    </location>
</feature>
<proteinExistence type="predicted"/>
<dbReference type="AlphaFoldDB" id="A0A3P6QT41"/>
<dbReference type="Proteomes" id="UP000271889">
    <property type="component" value="Unassembled WGS sequence"/>
</dbReference>
<evidence type="ECO:0000256" key="1">
    <source>
        <dbReference type="SAM" id="MobiDB-lite"/>
    </source>
</evidence>
<sequence>MDHAVVRSILDEQCECTSLEVDGVAKSLSTFCSHLNKEAKGGGDASDTTFCGEGRVQLTFKKILHGTFNQVPGLPYFYYTPQHKESDARHPVASEMATFSGLFGEHPPRDVSDVVVRMDLYVMTWPCPEENHRDSSDSDSEDDTTQSERQMRFVEKLPKRVGGVTLRAVSGQM</sequence>
<protein>
    <submittedName>
        <fullName evidence="2">Uncharacterized protein</fullName>
    </submittedName>
</protein>
<evidence type="ECO:0000313" key="2">
    <source>
        <dbReference type="EMBL" id="VDK53552.1"/>
    </source>
</evidence>
<organism evidence="2 3">
    <name type="scientific">Cylicostephanus goldi</name>
    <name type="common">Nematode worm</name>
    <dbReference type="NCBI Taxonomy" id="71465"/>
    <lineage>
        <taxon>Eukaryota</taxon>
        <taxon>Metazoa</taxon>
        <taxon>Ecdysozoa</taxon>
        <taxon>Nematoda</taxon>
        <taxon>Chromadorea</taxon>
        <taxon>Rhabditida</taxon>
        <taxon>Rhabditina</taxon>
        <taxon>Rhabditomorpha</taxon>
        <taxon>Strongyloidea</taxon>
        <taxon>Strongylidae</taxon>
        <taxon>Cylicostephanus</taxon>
    </lineage>
</organism>
<accession>A0A3P6QT41</accession>
<reference evidence="2 3" key="1">
    <citation type="submission" date="2018-11" db="EMBL/GenBank/DDBJ databases">
        <authorList>
            <consortium name="Pathogen Informatics"/>
        </authorList>
    </citation>
    <scope>NUCLEOTIDE SEQUENCE [LARGE SCALE GENOMIC DNA]</scope>
</reference>
<dbReference type="EMBL" id="UYRV01006307">
    <property type="protein sequence ID" value="VDK53552.1"/>
    <property type="molecule type" value="Genomic_DNA"/>
</dbReference>
<evidence type="ECO:0000313" key="3">
    <source>
        <dbReference type="Proteomes" id="UP000271889"/>
    </source>
</evidence>
<name>A0A3P6QT41_CYLGO</name>
<gene>
    <name evidence="2" type="ORF">CGOC_LOCUS2716</name>
</gene>
<keyword evidence="3" id="KW-1185">Reference proteome</keyword>